<dbReference type="InterPro" id="IPR000408">
    <property type="entry name" value="Reg_chr_condens"/>
</dbReference>
<dbReference type="InterPro" id="IPR059093">
    <property type="entry name" value="HA_Alsin"/>
</dbReference>
<dbReference type="InterPro" id="IPR057248">
    <property type="entry name" value="Alsin-like_PH"/>
</dbReference>
<dbReference type="FunFam" id="1.20.1050.80:FF:000016">
    <property type="entry name" value="Alsin homolog"/>
    <property type="match status" value="1"/>
</dbReference>
<dbReference type="PROSITE" id="PS00626">
    <property type="entry name" value="RCC1_2"/>
    <property type="match status" value="1"/>
</dbReference>
<evidence type="ECO:0000313" key="5">
    <source>
        <dbReference type="RefSeq" id="XP_001353522.1"/>
    </source>
</evidence>
<sequence length="1506" mass="167996">MCSAANDKAMKVAVTPGDDESFIIYHDGKALQLHWKGVPPLTRPPALRICRIGDADRGGVLLLTTDHSLYSAQLQTNRSSLDLTLLRTDVVDVDYCSGSLELFVVLANGSVQRQFITGLGLDRDVHHPHAWQTLSFDPLEIIDEGVRIRRVCCSAQGVVFVSANGETYVMGSCGEVFKAELQPRHMRLYEEGKELLDLAAGNEHFVMLVAPYNLADDVLQLPLTSKEETEDDRASVKSLSSGNSVRSFAANTRHLLHQGYALLHTQLFTFGASNNGLLGTGDHIRRANVARLQKLDSMGVCSIAAGLEHTVARTLDGRLYHWGLNTHAQLGEDVSAPKEITIADQAAALPLEQNSALEATCGDYHTLLLNASGQIQSLQPPPPMRHLQQSSTYAQTLLQLQLGAAWPHQLRLLMCSGGYTVHNQRQFQRHYHYYLSHLQSQLQLLLKHRQAVQTLQIWQQQSSLDALSALGPLLVNWERMLCLLVATLHSLEGFYRADFVQPADLLFICYHKEYIELFESYTKAFCNVYSVNGFGEAVASIAGLSSPLAELNEESYVTRLFQQPFSIHQLFIQFMELLVKTQPEYNEHRLAWTEFARQCCISQELAVNTKDFWNSNDRNPRIVQFRRSQRRVILTSALVPLKLVSSVLSMTSNSFILFSDFLCQVEGKSLYSYPLTTLWVWSEGETGLRLTTPEKSFLVVTRSQEMRKVWLDQLQSSIVSALGRPLGSPVPSARSTGYEYSREHPKYARVKACGTWRKGVLHGNCYLEYPDGSVYCGEVSQGIIEGYGKMVIPSTGLYVGHFKGSRFHGHGLYEIHCKDSHESEIYEGNFCEGLFHGHGMMRNNRYIYVGEYQANTRCGYGVMEDLISGDKYMGMFAENKRVGIGSCITNRGDYFEGSFAGDDLVGSGVAIFENDYYYEGELSLHGPNGRGEYYMPSGDAGIAGASAMGSSEENDDNYELIGNKMFGQLSGSWETVRVQAGELVLNRRFPKYPSSLGRKVVDHNRKWRSLFQNFESDLASCTANTSSGSTLAAVSDSTLKKPAKPSLSTAQLWNCISVYMSKQRARAGSKPGNYFNNILLSLPLPQKSPSPVAKARTTTTALTKLHAEAASALDFLGFPPRRIHSQEALNSKQSGLQRADSLLSMGHNSTRDLDTSSLASFQLDRSLLNSTFNGDGHESSTLNESFGSMTQSSINNNNNNVSKHTSNGSDCSITSTNSSTSAMLEQVPSFGMASTLTEQDVASIRVYLEQAFKDRHHPLHALNERIANCFHYSYGYWKVKPTPILAKQAMREWESISRRIYRFVRKMFPALPEDYCHLEGSREVISHITLLYPLVLSEGIYSTLFVLYANKYSRKDEMYRQNLNHAEKLNDQELVVLMGHESFLHTVMLDPKFEESVQTLKQLQEKFSPQDMLTVIQRSTQLLTEAYEHAMSANAAQLNADNMIPLTMLTMLRAAVPHLGAELALLDDLTGGPNFQAEMNGMAGYCYTTLKAAYEHVTLKALQNTP</sequence>
<dbReference type="InterPro" id="IPR051984">
    <property type="entry name" value="Alsin"/>
</dbReference>
<dbReference type="Bgee" id="FBgn0080139">
    <property type="expression patterns" value="Expressed in insect adult head and 2 other cell types or tissues"/>
</dbReference>
<dbReference type="KEGG" id="dpo:4813325"/>
<protein>
    <submittedName>
        <fullName evidence="5">Alsin homolog</fullName>
    </submittedName>
</protein>
<dbReference type="GO" id="GO:0005085">
    <property type="term" value="F:guanyl-nucleotide exchange factor activity"/>
    <property type="evidence" value="ECO:0007669"/>
    <property type="project" value="UniProtKB-KW"/>
</dbReference>
<feature type="compositionally biased region" description="Polar residues" evidence="3">
    <location>
        <begin position="1201"/>
        <end position="1216"/>
    </location>
</feature>
<dbReference type="eggNOG" id="KOG1426">
    <property type="taxonomic scope" value="Eukaryota"/>
</dbReference>
<evidence type="ECO:0000256" key="3">
    <source>
        <dbReference type="SAM" id="MobiDB-lite"/>
    </source>
</evidence>
<dbReference type="FunCoup" id="Q2M0A1">
    <property type="interactions" value="342"/>
</dbReference>
<dbReference type="Pfam" id="PF25389">
    <property type="entry name" value="DH_ALS2"/>
    <property type="match status" value="1"/>
</dbReference>
<feature type="compositionally biased region" description="Polar residues" evidence="3">
    <location>
        <begin position="1178"/>
        <end position="1194"/>
    </location>
</feature>
<reference evidence="5" key="1">
    <citation type="submission" date="2025-08" db="UniProtKB">
        <authorList>
            <consortium name="RefSeq"/>
        </authorList>
    </citation>
    <scope>IDENTIFICATION</scope>
    <source>
        <strain evidence="5">MV-25-SWS-2005</strain>
        <tissue evidence="5">Whole body</tissue>
    </source>
</reference>
<dbReference type="Gene3D" id="1.20.1050.80">
    <property type="entry name" value="VPS9 domain"/>
    <property type="match status" value="1"/>
</dbReference>
<dbReference type="GO" id="GO:0005737">
    <property type="term" value="C:cytoplasm"/>
    <property type="evidence" value="ECO:0007669"/>
    <property type="project" value="TreeGrafter"/>
</dbReference>
<keyword evidence="2" id="KW-0677">Repeat</keyword>
<dbReference type="InterPro" id="IPR003123">
    <property type="entry name" value="VPS9"/>
</dbReference>
<dbReference type="STRING" id="46245.Q2M0A1"/>
<dbReference type="InParanoid" id="Q2M0A1"/>
<dbReference type="Pfam" id="PF25384">
    <property type="entry name" value="Alsin_RLD"/>
    <property type="match status" value="1"/>
</dbReference>
<dbReference type="SUPFAM" id="SSF109993">
    <property type="entry name" value="VPS9 domain"/>
    <property type="match status" value="1"/>
</dbReference>
<keyword evidence="4" id="KW-1185">Reference proteome</keyword>
<organism evidence="4 5">
    <name type="scientific">Drosophila pseudoobscura pseudoobscura</name>
    <name type="common">Fruit fly</name>
    <dbReference type="NCBI Taxonomy" id="46245"/>
    <lineage>
        <taxon>Eukaryota</taxon>
        <taxon>Metazoa</taxon>
        <taxon>Ecdysozoa</taxon>
        <taxon>Arthropoda</taxon>
        <taxon>Hexapoda</taxon>
        <taxon>Insecta</taxon>
        <taxon>Pterygota</taxon>
        <taxon>Neoptera</taxon>
        <taxon>Endopterygota</taxon>
        <taxon>Diptera</taxon>
        <taxon>Brachycera</taxon>
        <taxon>Muscomorpha</taxon>
        <taxon>Ephydroidea</taxon>
        <taxon>Drosophilidae</taxon>
        <taxon>Drosophila</taxon>
        <taxon>Sophophora</taxon>
    </lineage>
</organism>
<dbReference type="Proteomes" id="UP000001819">
    <property type="component" value="Chromosome X"/>
</dbReference>
<dbReference type="PROSITE" id="PS51205">
    <property type="entry name" value="VPS9"/>
    <property type="match status" value="1"/>
</dbReference>
<accession>Q2M0A1</accession>
<dbReference type="SUPFAM" id="SSF50729">
    <property type="entry name" value="PH domain-like"/>
    <property type="match status" value="1"/>
</dbReference>
<proteinExistence type="predicted"/>
<dbReference type="Gene3D" id="2.20.110.10">
    <property type="entry name" value="Histone H3 K4-specific methyltransferase SET7/9 N-terminal domain"/>
    <property type="match status" value="1"/>
</dbReference>
<dbReference type="PANTHER" id="PTHR46089">
    <property type="entry name" value="ALSIN HOMOLOG"/>
    <property type="match status" value="1"/>
</dbReference>
<dbReference type="ExpressionAtlas" id="Q2M0A1">
    <property type="expression patterns" value="baseline"/>
</dbReference>
<dbReference type="GeneID" id="4813325"/>
<dbReference type="Pfam" id="PF02493">
    <property type="entry name" value="MORN"/>
    <property type="match status" value="6"/>
</dbReference>
<dbReference type="InterPro" id="IPR037191">
    <property type="entry name" value="VPS9_dom_sf"/>
</dbReference>
<dbReference type="GO" id="GO:0031267">
    <property type="term" value="F:small GTPase binding"/>
    <property type="evidence" value="ECO:0007669"/>
    <property type="project" value="TreeGrafter"/>
</dbReference>
<gene>
    <name evidence="5" type="primary">LOC4813325</name>
</gene>
<dbReference type="Pfam" id="PF25383">
    <property type="entry name" value="PH_alsin"/>
    <property type="match status" value="1"/>
</dbReference>
<dbReference type="GO" id="GO:0016197">
    <property type="term" value="P:endosomal transport"/>
    <property type="evidence" value="ECO:0007669"/>
    <property type="project" value="TreeGrafter"/>
</dbReference>
<dbReference type="OMA" id="CIAVYMS"/>
<dbReference type="PANTHER" id="PTHR46089:SF2">
    <property type="entry name" value="ALSIN HOMOLOG"/>
    <property type="match status" value="1"/>
</dbReference>
<accession>A0A6I8UCZ2</accession>
<keyword evidence="1" id="KW-0344">Guanine-nucleotide releasing factor</keyword>
<dbReference type="eggNOG" id="KOG0231">
    <property type="taxonomic scope" value="Eukaryota"/>
</dbReference>
<evidence type="ECO:0000313" key="4">
    <source>
        <dbReference type="Proteomes" id="UP000001819"/>
    </source>
</evidence>
<dbReference type="SUPFAM" id="SSF50985">
    <property type="entry name" value="RCC1/BLIP-II"/>
    <property type="match status" value="1"/>
</dbReference>
<evidence type="ECO:0000256" key="1">
    <source>
        <dbReference type="ARBA" id="ARBA00022658"/>
    </source>
</evidence>
<feature type="region of interest" description="Disordered" evidence="3">
    <location>
        <begin position="1178"/>
        <end position="1216"/>
    </location>
</feature>
<dbReference type="Pfam" id="PF26202">
    <property type="entry name" value="HA_Alsin"/>
    <property type="match status" value="1"/>
</dbReference>
<dbReference type="PROSITE" id="PS50012">
    <property type="entry name" value="RCC1_3"/>
    <property type="match status" value="2"/>
</dbReference>
<dbReference type="InterPro" id="IPR009091">
    <property type="entry name" value="RCC1/BLIP-II"/>
</dbReference>
<dbReference type="InterPro" id="IPR003409">
    <property type="entry name" value="MORN"/>
</dbReference>
<dbReference type="HOGENOM" id="CLU_004393_0_0_1"/>
<dbReference type="SMART" id="SM00698">
    <property type="entry name" value="MORN"/>
    <property type="match status" value="5"/>
</dbReference>
<dbReference type="Pfam" id="PF02204">
    <property type="entry name" value="VPS9"/>
    <property type="match status" value="1"/>
</dbReference>
<name>Q2M0A1_DROPS</name>
<evidence type="ECO:0000256" key="2">
    <source>
        <dbReference type="ARBA" id="ARBA00022737"/>
    </source>
</evidence>
<dbReference type="Gene3D" id="2.130.10.30">
    <property type="entry name" value="Regulator of chromosome condensation 1/beta-lactamase-inhibitor protein II"/>
    <property type="match status" value="1"/>
</dbReference>
<dbReference type="RefSeq" id="XP_001353522.1">
    <property type="nucleotide sequence ID" value="XM_001353486.4"/>
</dbReference>
<dbReference type="SUPFAM" id="SSF82185">
    <property type="entry name" value="Histone H3 K4-specific methyltransferase SET7/9 N-terminal domain"/>
    <property type="match status" value="2"/>
</dbReference>